<dbReference type="EMBL" id="FNKH01000002">
    <property type="protein sequence ID" value="SDR06296.1"/>
    <property type="molecule type" value="Genomic_DNA"/>
</dbReference>
<keyword evidence="3 5" id="KW-1133">Transmembrane helix</keyword>
<comment type="function">
    <text evidence="5">NDH-1 shuttles electrons from NADH, via FMN and iron-sulfur (Fe-S) centers, to quinones in the respiratory chain. The immediate electron acceptor for the enzyme in this species is believed to be a menaquinone. Couples the redox reaction to proton translocation (for every two electrons transferred, four hydrogen ions are translocated across the cytoplasmic membrane), and thus conserves the redox energy in a proton gradient.</text>
</comment>
<feature type="domain" description="NADH:quinone oxidoreductase/Mrp antiporter transmembrane" evidence="7">
    <location>
        <begin position="125"/>
        <end position="413"/>
    </location>
</feature>
<evidence type="ECO:0000313" key="9">
    <source>
        <dbReference type="Proteomes" id="UP000181917"/>
    </source>
</evidence>
<evidence type="ECO:0000256" key="1">
    <source>
        <dbReference type="ARBA" id="ARBA00004127"/>
    </source>
</evidence>
<comment type="subunit">
    <text evidence="5">NDH-1 is composed of 14 different subunits. Subunits NuoA, H, J, K, L, M, N constitute the membrane sector of the complex.</text>
</comment>
<feature type="transmembrane region" description="Helical" evidence="5">
    <location>
        <begin position="12"/>
        <end position="32"/>
    </location>
</feature>
<dbReference type="PANTHER" id="PTHR22773">
    <property type="entry name" value="NADH DEHYDROGENASE"/>
    <property type="match status" value="1"/>
</dbReference>
<feature type="transmembrane region" description="Helical" evidence="5">
    <location>
        <begin position="131"/>
        <end position="150"/>
    </location>
</feature>
<feature type="transmembrane region" description="Helical" evidence="5">
    <location>
        <begin position="326"/>
        <end position="346"/>
    </location>
</feature>
<dbReference type="InterPro" id="IPR001750">
    <property type="entry name" value="ND/Mrp_TM"/>
</dbReference>
<keyword evidence="5" id="KW-0874">Quinone</keyword>
<keyword evidence="4 5" id="KW-0472">Membrane</keyword>
<evidence type="ECO:0000256" key="6">
    <source>
        <dbReference type="RuleBase" id="RU000320"/>
    </source>
</evidence>
<keyword evidence="5" id="KW-0813">Transport</keyword>
<keyword evidence="5" id="KW-1278">Translocase</keyword>
<gene>
    <name evidence="5" type="primary">nuoN</name>
    <name evidence="8" type="ORF">SAMN04489742_3742</name>
</gene>
<evidence type="ECO:0000256" key="5">
    <source>
        <dbReference type="HAMAP-Rule" id="MF_00445"/>
    </source>
</evidence>
<comment type="catalytic activity">
    <reaction evidence="5">
        <text>a quinone + NADH + 5 H(+)(in) = a quinol + NAD(+) + 4 H(+)(out)</text>
        <dbReference type="Rhea" id="RHEA:57888"/>
        <dbReference type="ChEBI" id="CHEBI:15378"/>
        <dbReference type="ChEBI" id="CHEBI:24646"/>
        <dbReference type="ChEBI" id="CHEBI:57540"/>
        <dbReference type="ChEBI" id="CHEBI:57945"/>
        <dbReference type="ChEBI" id="CHEBI:132124"/>
    </reaction>
</comment>
<feature type="transmembrane region" description="Helical" evidence="5">
    <location>
        <begin position="80"/>
        <end position="101"/>
    </location>
</feature>
<dbReference type="RefSeq" id="WP_170837963.1">
    <property type="nucleotide sequence ID" value="NZ_CP018863.1"/>
</dbReference>
<dbReference type="GO" id="GO:0012505">
    <property type="term" value="C:endomembrane system"/>
    <property type="evidence" value="ECO:0007669"/>
    <property type="project" value="UniProtKB-SubCell"/>
</dbReference>
<dbReference type="Pfam" id="PF00361">
    <property type="entry name" value="Proton_antipo_M"/>
    <property type="match status" value="1"/>
</dbReference>
<name>A0A1H1G0D5_9MICC</name>
<keyword evidence="5" id="KW-1003">Cell membrane</keyword>
<organism evidence="8 9">
    <name type="scientific">Crystallibacter crystallopoietes</name>
    <dbReference type="NCBI Taxonomy" id="37928"/>
    <lineage>
        <taxon>Bacteria</taxon>
        <taxon>Bacillati</taxon>
        <taxon>Actinomycetota</taxon>
        <taxon>Actinomycetes</taxon>
        <taxon>Micrococcales</taxon>
        <taxon>Micrococcaceae</taxon>
        <taxon>Crystallibacter</taxon>
    </lineage>
</organism>
<feature type="transmembrane region" description="Helical" evidence="5">
    <location>
        <begin position="399"/>
        <end position="419"/>
    </location>
</feature>
<evidence type="ECO:0000256" key="3">
    <source>
        <dbReference type="ARBA" id="ARBA00022989"/>
    </source>
</evidence>
<dbReference type="EC" id="7.1.1.-" evidence="5"/>
<evidence type="ECO:0000313" key="8">
    <source>
        <dbReference type="EMBL" id="SDR06296.1"/>
    </source>
</evidence>
<dbReference type="GO" id="GO:0050136">
    <property type="term" value="F:NADH dehydrogenase (quinone) (non-electrogenic) activity"/>
    <property type="evidence" value="ECO:0007669"/>
    <property type="project" value="UniProtKB-UniRule"/>
</dbReference>
<proteinExistence type="inferred from homology"/>
<feature type="transmembrane region" description="Helical" evidence="5">
    <location>
        <begin position="203"/>
        <end position="227"/>
    </location>
</feature>
<dbReference type="Proteomes" id="UP000181917">
    <property type="component" value="Unassembled WGS sequence"/>
</dbReference>
<dbReference type="STRING" id="37928.SAMN04489742_3742"/>
<dbReference type="AlphaFoldDB" id="A0A1H1G0D5"/>
<keyword evidence="9" id="KW-1185">Reference proteome</keyword>
<keyword evidence="2 5" id="KW-0812">Transmembrane</keyword>
<reference evidence="8 9" key="1">
    <citation type="submission" date="2016-10" db="EMBL/GenBank/DDBJ databases">
        <authorList>
            <person name="de Groot N.N."/>
        </authorList>
    </citation>
    <scope>NUCLEOTIDE SEQUENCE [LARGE SCALE GENOMIC DNA]</scope>
    <source>
        <strain evidence="8 9">DSM 20117</strain>
    </source>
</reference>
<feature type="transmembrane region" description="Helical" evidence="5">
    <location>
        <begin position="270"/>
        <end position="289"/>
    </location>
</feature>
<dbReference type="GO" id="GO:0048038">
    <property type="term" value="F:quinone binding"/>
    <property type="evidence" value="ECO:0007669"/>
    <property type="project" value="UniProtKB-KW"/>
</dbReference>
<evidence type="ECO:0000259" key="7">
    <source>
        <dbReference type="Pfam" id="PF00361"/>
    </source>
</evidence>
<feature type="transmembrane region" description="Helical" evidence="5">
    <location>
        <begin position="108"/>
        <end position="125"/>
    </location>
</feature>
<feature type="transmembrane region" description="Helical" evidence="5">
    <location>
        <begin position="367"/>
        <end position="387"/>
    </location>
</feature>
<dbReference type="HAMAP" id="MF_00445">
    <property type="entry name" value="NDH1_NuoN_1"/>
    <property type="match status" value="1"/>
</dbReference>
<feature type="transmembrane region" description="Helical" evidence="5">
    <location>
        <begin position="296"/>
        <end position="314"/>
    </location>
</feature>
<keyword evidence="5" id="KW-0520">NAD</keyword>
<dbReference type="GO" id="GO:0005886">
    <property type="term" value="C:plasma membrane"/>
    <property type="evidence" value="ECO:0007669"/>
    <property type="project" value="UniProtKB-SubCell"/>
</dbReference>
<comment type="similarity">
    <text evidence="5">Belongs to the complex I subunit 2 family.</text>
</comment>
<evidence type="ECO:0000256" key="2">
    <source>
        <dbReference type="ARBA" id="ARBA00022692"/>
    </source>
</evidence>
<protein>
    <recommendedName>
        <fullName evidence="5">NADH-quinone oxidoreductase subunit N</fullName>
        <ecNumber evidence="5">7.1.1.-</ecNumber>
    </recommendedName>
    <alternativeName>
        <fullName evidence="5">NADH dehydrogenase I subunit N</fullName>
    </alternativeName>
    <alternativeName>
        <fullName evidence="5">NDH-1 subunit N</fullName>
    </alternativeName>
</protein>
<feature type="transmembrane region" description="Helical" evidence="5">
    <location>
        <begin position="239"/>
        <end position="258"/>
    </location>
</feature>
<evidence type="ECO:0000256" key="4">
    <source>
        <dbReference type="ARBA" id="ARBA00023136"/>
    </source>
</evidence>
<accession>A0A1H1G0D5</accession>
<feature type="transmembrane region" description="Helical" evidence="5">
    <location>
        <begin position="39"/>
        <end position="60"/>
    </location>
</feature>
<comment type="subcellular location">
    <subcellularLocation>
        <location evidence="5">Cell membrane</location>
        <topology evidence="5">Multi-pass membrane protein</topology>
    </subcellularLocation>
    <subcellularLocation>
        <location evidence="1">Endomembrane system</location>
        <topology evidence="1">Multi-pass membrane protein</topology>
    </subcellularLocation>
    <subcellularLocation>
        <location evidence="6">Membrane</location>
        <topology evidence="6">Multi-pass membrane protein</topology>
    </subcellularLocation>
</comment>
<dbReference type="GO" id="GO:0042773">
    <property type="term" value="P:ATP synthesis coupled electron transport"/>
    <property type="evidence" value="ECO:0007669"/>
    <property type="project" value="InterPro"/>
</dbReference>
<dbReference type="GO" id="GO:0008137">
    <property type="term" value="F:NADH dehydrogenase (ubiquinone) activity"/>
    <property type="evidence" value="ECO:0007669"/>
    <property type="project" value="InterPro"/>
</dbReference>
<sequence length="477" mass="48342">MEASMRMLPALLLPEIIVFIGALAVLLGGSFLPRRRQWIARIVAALALLGAAAAAISAMFAPAQTAFSGTFAVDTATGTARIVTAVATLLVLGVASGEIAASPRESDTYALLLFAATGVMVLAGASDLLVLIAGFLLASIPLYGIVGLAGGRSGAEAAMKTYLMGALSGILLMLGVTVLYALAGGTGYALLRETLPDAPGAAVGAGVLGVLAGLLFKAGGVPFHFWVPDASQGTGGTAATFLTTVPKVGALVAVYRLVDTVSTGEDTLLFVAAILATASMFLGNLAAYWQNDPRRLLGWSTVAQVGFLLVPVAAAGRSGLALPSLLFYLAAYAVTNVAAFAVTAALPRHRELAAYRGLVRARPGLALALLVALLGLVGTPPLAVFVGKLTTATAAWDGGYGWLALAVMLNSLLSLFYYLRWFAPVFARPHQGALGFPQAGGAAAWPAATAGVAAVSSLALGLLAGPLWAALEGPLAM</sequence>
<dbReference type="InterPro" id="IPR010096">
    <property type="entry name" value="NADH-Q_OxRdtase_suN/2"/>
</dbReference>
<feature type="transmembrane region" description="Helical" evidence="5">
    <location>
        <begin position="162"/>
        <end position="183"/>
    </location>
</feature>